<dbReference type="PANTHER" id="PTHR22809">
    <property type="entry name" value="METHYLTRANSFERASE-RELATED"/>
    <property type="match status" value="1"/>
</dbReference>
<dbReference type="Proteomes" id="UP000585474">
    <property type="component" value="Unassembled WGS sequence"/>
</dbReference>
<organism evidence="3 4">
    <name type="scientific">Actinidia rufa</name>
    <dbReference type="NCBI Taxonomy" id="165716"/>
    <lineage>
        <taxon>Eukaryota</taxon>
        <taxon>Viridiplantae</taxon>
        <taxon>Streptophyta</taxon>
        <taxon>Embryophyta</taxon>
        <taxon>Tracheophyta</taxon>
        <taxon>Spermatophyta</taxon>
        <taxon>Magnoliopsida</taxon>
        <taxon>eudicotyledons</taxon>
        <taxon>Gunneridae</taxon>
        <taxon>Pentapetalae</taxon>
        <taxon>asterids</taxon>
        <taxon>Ericales</taxon>
        <taxon>Actinidiaceae</taxon>
        <taxon>Actinidia</taxon>
    </lineage>
</organism>
<keyword evidence="1 3" id="KW-0489">Methyltransferase</keyword>
<dbReference type="InterPro" id="IPR026113">
    <property type="entry name" value="METTL2/6/8-like"/>
</dbReference>
<keyword evidence="4" id="KW-1185">Reference proteome</keyword>
<evidence type="ECO:0000313" key="3">
    <source>
        <dbReference type="EMBL" id="GFZ15552.1"/>
    </source>
</evidence>
<dbReference type="GO" id="GO:0008757">
    <property type="term" value="F:S-adenosylmethionine-dependent methyltransferase activity"/>
    <property type="evidence" value="ECO:0007669"/>
    <property type="project" value="UniProtKB-ARBA"/>
</dbReference>
<accession>A0A7J0GXN4</accession>
<dbReference type="OrthoDB" id="417697at2759"/>
<evidence type="ECO:0000313" key="4">
    <source>
        <dbReference type="Proteomes" id="UP000585474"/>
    </source>
</evidence>
<dbReference type="AlphaFoldDB" id="A0A7J0GXN4"/>
<evidence type="ECO:0000256" key="1">
    <source>
        <dbReference type="ARBA" id="ARBA00022603"/>
    </source>
</evidence>
<evidence type="ECO:0000256" key="2">
    <source>
        <dbReference type="ARBA" id="ARBA00022679"/>
    </source>
</evidence>
<dbReference type="EMBL" id="BJWL01000024">
    <property type="protein sequence ID" value="GFZ15552.1"/>
    <property type="molecule type" value="Genomic_DNA"/>
</dbReference>
<dbReference type="GO" id="GO:0032259">
    <property type="term" value="P:methylation"/>
    <property type="evidence" value="ECO:0007669"/>
    <property type="project" value="UniProtKB-KW"/>
</dbReference>
<dbReference type="PANTHER" id="PTHR22809:SF5">
    <property type="entry name" value="TRNA N(3)-METHYLCYTIDINE METHYLTRANSFERASE METTL6"/>
    <property type="match status" value="1"/>
</dbReference>
<protein>
    <submittedName>
        <fullName evidence="3">S-adenosyl-L-methionine-dependent methyltransferases superfamily protein</fullName>
    </submittedName>
</protein>
<keyword evidence="2 3" id="KW-0808">Transferase</keyword>
<reference evidence="3 4" key="1">
    <citation type="submission" date="2019-07" db="EMBL/GenBank/DDBJ databases">
        <title>De Novo Assembly of kiwifruit Actinidia rufa.</title>
        <authorList>
            <person name="Sugita-Konishi S."/>
            <person name="Sato K."/>
            <person name="Mori E."/>
            <person name="Abe Y."/>
            <person name="Kisaki G."/>
            <person name="Hamano K."/>
            <person name="Suezawa K."/>
            <person name="Otani M."/>
            <person name="Fukuda T."/>
            <person name="Manabe T."/>
            <person name="Gomi K."/>
            <person name="Tabuchi M."/>
            <person name="Akimitsu K."/>
            <person name="Kataoka I."/>
        </authorList>
    </citation>
    <scope>NUCLEOTIDE SEQUENCE [LARGE SCALE GENOMIC DNA]</scope>
    <source>
        <strain evidence="4">cv. Fuchu</strain>
    </source>
</reference>
<sequence>METRVNAFVCDLTADDLSKQISTSSVDIVTMIFVLSAVSPEKMPLVQMVMCCFRDYAIGDLAQAVGHHSNSNGHTCLSRLVRVSSLVQFIPPSETGHLKIPVPSLWSSPPDRGYVILSTDVIVQMQDASKMLTCSIAALGKLLPAVEK</sequence>
<gene>
    <name evidence="3" type="ORF">Acr_24g0017420</name>
</gene>
<name>A0A7J0GXN4_9ERIC</name>
<proteinExistence type="predicted"/>
<comment type="caution">
    <text evidence="3">The sequence shown here is derived from an EMBL/GenBank/DDBJ whole genome shotgun (WGS) entry which is preliminary data.</text>
</comment>